<dbReference type="InterPro" id="IPR041426">
    <property type="entry name" value="Mos1_HTH"/>
</dbReference>
<protein>
    <submittedName>
        <fullName evidence="4">HTH_48 domain-containing protein</fullName>
    </submittedName>
</protein>
<dbReference type="GO" id="GO:0044774">
    <property type="term" value="P:mitotic DNA integrity checkpoint signaling"/>
    <property type="evidence" value="ECO:0007669"/>
    <property type="project" value="TreeGrafter"/>
</dbReference>
<evidence type="ECO:0000313" key="2">
    <source>
        <dbReference type="EMBL" id="VDP21400.1"/>
    </source>
</evidence>
<dbReference type="GO" id="GO:0003697">
    <property type="term" value="F:single-stranded DNA binding"/>
    <property type="evidence" value="ECO:0007669"/>
    <property type="project" value="TreeGrafter"/>
</dbReference>
<accession>A0A3P8BTT2</accession>
<accession>A0A183GEE8</accession>
<dbReference type="PANTHER" id="PTHR46060:SF2">
    <property type="entry name" value="HISTONE-LYSINE N-METHYLTRANSFERASE SETMAR"/>
    <property type="match status" value="1"/>
</dbReference>
<dbReference type="GO" id="GO:0006303">
    <property type="term" value="P:double-strand break repair via nonhomologous end joining"/>
    <property type="evidence" value="ECO:0007669"/>
    <property type="project" value="TreeGrafter"/>
</dbReference>
<name>A0A183GEE8_HELPZ</name>
<dbReference type="InterPro" id="IPR036388">
    <property type="entry name" value="WH-like_DNA-bd_sf"/>
</dbReference>
<dbReference type="GO" id="GO:0042800">
    <property type="term" value="F:histone H3K4 methyltransferase activity"/>
    <property type="evidence" value="ECO:0007669"/>
    <property type="project" value="TreeGrafter"/>
</dbReference>
<dbReference type="GO" id="GO:0000729">
    <property type="term" value="P:DNA double-strand break processing"/>
    <property type="evidence" value="ECO:0007669"/>
    <property type="project" value="TreeGrafter"/>
</dbReference>
<dbReference type="Gene3D" id="1.10.10.1450">
    <property type="match status" value="1"/>
</dbReference>
<reference evidence="4" key="2">
    <citation type="submission" date="2019-09" db="UniProtKB">
        <authorList>
            <consortium name="WormBaseParasite"/>
        </authorList>
    </citation>
    <scope>IDENTIFICATION</scope>
</reference>
<sequence length="188" mass="21486">MIEKFVLDCKQIRLLLPYEFKKQSSARVAEDYICGTVGPTTVSYDTAEVWFLEFNSGDVCLEEQPRSGRSVAVNEERLLELVQEDPRRGTRKLAEELECSHTTMAKHLRGVGKTYRYSALIPNQLSGHQLQVRQDACTNFLTLRRSFSWLENDGNGYLTLTTRESVCSSVAAKQEFPRRDRNTTQKKG</sequence>
<dbReference type="GO" id="GO:0005634">
    <property type="term" value="C:nucleus"/>
    <property type="evidence" value="ECO:0007669"/>
    <property type="project" value="TreeGrafter"/>
</dbReference>
<dbReference type="GO" id="GO:0031297">
    <property type="term" value="P:replication fork processing"/>
    <property type="evidence" value="ECO:0007669"/>
    <property type="project" value="TreeGrafter"/>
</dbReference>
<dbReference type="GO" id="GO:0000793">
    <property type="term" value="C:condensed chromosome"/>
    <property type="evidence" value="ECO:0007669"/>
    <property type="project" value="TreeGrafter"/>
</dbReference>
<dbReference type="AlphaFoldDB" id="A0A183GEE8"/>
<feature type="domain" description="Mos1 transposase HTH" evidence="1">
    <location>
        <begin position="11"/>
        <end position="58"/>
    </location>
</feature>
<dbReference type="GO" id="GO:0003690">
    <property type="term" value="F:double-stranded DNA binding"/>
    <property type="evidence" value="ECO:0007669"/>
    <property type="project" value="TreeGrafter"/>
</dbReference>
<dbReference type="GO" id="GO:0035861">
    <property type="term" value="C:site of double-strand break"/>
    <property type="evidence" value="ECO:0007669"/>
    <property type="project" value="TreeGrafter"/>
</dbReference>
<dbReference type="EMBL" id="UZAH01032374">
    <property type="protein sequence ID" value="VDP21400.1"/>
    <property type="molecule type" value="Genomic_DNA"/>
</dbReference>
<dbReference type="InterPro" id="IPR052709">
    <property type="entry name" value="Transposase-MT_Hybrid"/>
</dbReference>
<dbReference type="Gene3D" id="1.10.10.10">
    <property type="entry name" value="Winged helix-like DNA-binding domain superfamily/Winged helix DNA-binding domain"/>
    <property type="match status" value="1"/>
</dbReference>
<dbReference type="WBParaSite" id="HPBE_0002070001-mRNA-1">
    <property type="protein sequence ID" value="HPBE_0002070001-mRNA-1"/>
    <property type="gene ID" value="HPBE_0002070001"/>
</dbReference>
<dbReference type="GO" id="GO:0000014">
    <property type="term" value="F:single-stranded DNA endodeoxyribonuclease activity"/>
    <property type="evidence" value="ECO:0007669"/>
    <property type="project" value="TreeGrafter"/>
</dbReference>
<proteinExistence type="predicted"/>
<organism evidence="3 4">
    <name type="scientific">Heligmosomoides polygyrus</name>
    <name type="common">Parasitic roundworm</name>
    <dbReference type="NCBI Taxonomy" id="6339"/>
    <lineage>
        <taxon>Eukaryota</taxon>
        <taxon>Metazoa</taxon>
        <taxon>Ecdysozoa</taxon>
        <taxon>Nematoda</taxon>
        <taxon>Chromadorea</taxon>
        <taxon>Rhabditida</taxon>
        <taxon>Rhabditina</taxon>
        <taxon>Rhabditomorpha</taxon>
        <taxon>Strongyloidea</taxon>
        <taxon>Heligmosomidae</taxon>
        <taxon>Heligmosomoides</taxon>
    </lineage>
</organism>
<evidence type="ECO:0000259" key="1">
    <source>
        <dbReference type="Pfam" id="PF17906"/>
    </source>
</evidence>
<gene>
    <name evidence="2" type="ORF">HPBE_LOCUS20699</name>
</gene>
<dbReference type="PANTHER" id="PTHR46060">
    <property type="entry name" value="MARINER MOS1 TRANSPOSASE-LIKE PROTEIN"/>
    <property type="match status" value="1"/>
</dbReference>
<dbReference type="Pfam" id="PF17906">
    <property type="entry name" value="HTH_48"/>
    <property type="match status" value="1"/>
</dbReference>
<dbReference type="GO" id="GO:0015074">
    <property type="term" value="P:DNA integration"/>
    <property type="evidence" value="ECO:0007669"/>
    <property type="project" value="TreeGrafter"/>
</dbReference>
<keyword evidence="3" id="KW-1185">Reference proteome</keyword>
<dbReference type="GO" id="GO:0044547">
    <property type="term" value="F:DNA topoisomerase binding"/>
    <property type="evidence" value="ECO:0007669"/>
    <property type="project" value="TreeGrafter"/>
</dbReference>
<evidence type="ECO:0000313" key="3">
    <source>
        <dbReference type="Proteomes" id="UP000050761"/>
    </source>
</evidence>
<evidence type="ECO:0000313" key="4">
    <source>
        <dbReference type="WBParaSite" id="HPBE_0002070001-mRNA-1"/>
    </source>
</evidence>
<dbReference type="OrthoDB" id="6137736at2759"/>
<reference evidence="2 3" key="1">
    <citation type="submission" date="2018-11" db="EMBL/GenBank/DDBJ databases">
        <authorList>
            <consortium name="Pathogen Informatics"/>
        </authorList>
    </citation>
    <scope>NUCLEOTIDE SEQUENCE [LARGE SCALE GENOMIC DNA]</scope>
</reference>
<dbReference type="GO" id="GO:0046975">
    <property type="term" value="F:histone H3K36 methyltransferase activity"/>
    <property type="evidence" value="ECO:0007669"/>
    <property type="project" value="TreeGrafter"/>
</dbReference>
<dbReference type="Proteomes" id="UP000050761">
    <property type="component" value="Unassembled WGS sequence"/>
</dbReference>